<evidence type="ECO:0000259" key="5">
    <source>
        <dbReference type="Pfam" id="PF07992"/>
    </source>
</evidence>
<feature type="domain" description="FAD/NAD(P)-binding" evidence="5">
    <location>
        <begin position="30"/>
        <end position="303"/>
    </location>
</feature>
<dbReference type="AlphaFoldDB" id="A0A5J4Z2K0"/>
<gene>
    <name evidence="6" type="ORF">FVE85_0883</name>
</gene>
<dbReference type="Gene3D" id="3.50.50.100">
    <property type="match status" value="1"/>
</dbReference>
<dbReference type="PANTHER" id="PTHR43735:SF3">
    <property type="entry name" value="FERROPTOSIS SUPPRESSOR PROTEIN 1"/>
    <property type="match status" value="1"/>
</dbReference>
<comment type="similarity">
    <text evidence="1">Belongs to the FAD-dependent oxidoreductase family.</text>
</comment>
<dbReference type="Proteomes" id="UP000324585">
    <property type="component" value="Unassembled WGS sequence"/>
</dbReference>
<dbReference type="PRINTS" id="PR00469">
    <property type="entry name" value="PNDRDTASEII"/>
</dbReference>
<dbReference type="PRINTS" id="PR00368">
    <property type="entry name" value="FADPNR"/>
</dbReference>
<evidence type="ECO:0000256" key="4">
    <source>
        <dbReference type="ARBA" id="ARBA00023002"/>
    </source>
</evidence>
<comment type="caution">
    <text evidence="6">The sequence shown here is derived from an EMBL/GenBank/DDBJ whole genome shotgun (WGS) entry which is preliminary data.</text>
</comment>
<dbReference type="GO" id="GO:0005737">
    <property type="term" value="C:cytoplasm"/>
    <property type="evidence" value="ECO:0007669"/>
    <property type="project" value="TreeGrafter"/>
</dbReference>
<dbReference type="OMA" id="WRSKYEK"/>
<keyword evidence="3" id="KW-0274">FAD</keyword>
<dbReference type="InterPro" id="IPR036188">
    <property type="entry name" value="FAD/NAD-bd_sf"/>
</dbReference>
<accession>A0A5J4Z2K0</accession>
<evidence type="ECO:0000313" key="6">
    <source>
        <dbReference type="EMBL" id="KAA8497154.1"/>
    </source>
</evidence>
<proteinExistence type="inferred from homology"/>
<dbReference type="OrthoDB" id="4865at2759"/>
<reference evidence="7" key="1">
    <citation type="journal article" date="2019" name="Nat. Commun.">
        <title>Expansion of phycobilisome linker gene families in mesophilic red algae.</title>
        <authorList>
            <person name="Lee J."/>
            <person name="Kim D."/>
            <person name="Bhattacharya D."/>
            <person name="Yoon H.S."/>
        </authorList>
    </citation>
    <scope>NUCLEOTIDE SEQUENCE [LARGE SCALE GENOMIC DNA]</scope>
    <source>
        <strain evidence="7">CCMP 1328</strain>
    </source>
</reference>
<evidence type="ECO:0000256" key="3">
    <source>
        <dbReference type="ARBA" id="ARBA00022827"/>
    </source>
</evidence>
<dbReference type="GO" id="GO:0050660">
    <property type="term" value="F:flavin adenine dinucleotide binding"/>
    <property type="evidence" value="ECO:0007669"/>
    <property type="project" value="TreeGrafter"/>
</dbReference>
<keyword evidence="7" id="KW-1185">Reference proteome</keyword>
<dbReference type="Pfam" id="PF07992">
    <property type="entry name" value="Pyr_redox_2"/>
    <property type="match status" value="1"/>
</dbReference>
<dbReference type="SUPFAM" id="SSF51905">
    <property type="entry name" value="FAD/NAD(P)-binding domain"/>
    <property type="match status" value="1"/>
</dbReference>
<keyword evidence="4" id="KW-0560">Oxidoreductase</keyword>
<sequence length="373" mass="40549">MSGLASDRESSRYAAWRRQFFVDSGVVMDKQVVVIGGGSGGAVLAHELTKAGFKNVTLVDRKDYFEVTYASNRVLVDPALGERQRMHYAKLLKCKFQHGEVAELEEKSVKLKDGSRVPFDFAIVATGASYKDLAYAKGWKTTTIVERKAEVSAEHERLHAAKEVLIIGGGPTGVELAGEIAFKFPDKSVTLAHGTDRLLPGLSPKASAVALKNLQALNVNVLLSKRLSKQDEAYKKADVVYTCVGYLPNTELMQASFASKLDKDGRITVDDKLRIYGYEHLFAIGDCANVAEGKQGYSAMMQAKTCTKNMVAVARGKPLKTYKTHPPGGIVSTGPKTGVAQTPLGITSVPFFINVKNKDLFIGMTYKSFGVAR</sequence>
<dbReference type="InterPro" id="IPR023753">
    <property type="entry name" value="FAD/NAD-binding_dom"/>
</dbReference>
<evidence type="ECO:0000256" key="2">
    <source>
        <dbReference type="ARBA" id="ARBA00022630"/>
    </source>
</evidence>
<name>A0A5J4Z2K0_PORPP</name>
<evidence type="ECO:0000256" key="1">
    <source>
        <dbReference type="ARBA" id="ARBA00006442"/>
    </source>
</evidence>
<organism evidence="6 7">
    <name type="scientific">Porphyridium purpureum</name>
    <name type="common">Red alga</name>
    <name type="synonym">Porphyridium cruentum</name>
    <dbReference type="NCBI Taxonomy" id="35688"/>
    <lineage>
        <taxon>Eukaryota</taxon>
        <taxon>Rhodophyta</taxon>
        <taxon>Bangiophyceae</taxon>
        <taxon>Porphyridiales</taxon>
        <taxon>Porphyridiaceae</taxon>
        <taxon>Porphyridium</taxon>
    </lineage>
</organism>
<dbReference type="PANTHER" id="PTHR43735">
    <property type="entry name" value="APOPTOSIS-INDUCING FACTOR 1"/>
    <property type="match status" value="1"/>
</dbReference>
<dbReference type="EMBL" id="VRMN01000002">
    <property type="protein sequence ID" value="KAA8497154.1"/>
    <property type="molecule type" value="Genomic_DNA"/>
</dbReference>
<protein>
    <submittedName>
        <fullName evidence="6">Apoptosis-inducing factor-like A</fullName>
    </submittedName>
</protein>
<dbReference type="GO" id="GO:0004174">
    <property type="term" value="F:electron-transferring-flavoprotein dehydrogenase activity"/>
    <property type="evidence" value="ECO:0007669"/>
    <property type="project" value="TreeGrafter"/>
</dbReference>
<keyword evidence="2" id="KW-0285">Flavoprotein</keyword>
<evidence type="ECO:0000313" key="7">
    <source>
        <dbReference type="Proteomes" id="UP000324585"/>
    </source>
</evidence>